<feature type="domain" description="STAS" evidence="1">
    <location>
        <begin position="23"/>
        <end position="103"/>
    </location>
</feature>
<sequence length="103" mass="10747">MAEAQFRVTVVADPESPHVVAAGEIDLANVGEFQDVMATAATDSPRLTVNLAEVTYCDSAAVRALFALAATTELTMIVAAEGPIRTLLGISGLDRVATVVMKE</sequence>
<dbReference type="CDD" id="cd07043">
    <property type="entry name" value="STAS_anti-anti-sigma_factors"/>
    <property type="match status" value="1"/>
</dbReference>
<proteinExistence type="predicted"/>
<dbReference type="Proteomes" id="UP001300745">
    <property type="component" value="Unassembled WGS sequence"/>
</dbReference>
<evidence type="ECO:0000313" key="2">
    <source>
        <dbReference type="EMBL" id="MCX2935989.1"/>
    </source>
</evidence>
<dbReference type="EMBL" id="JAPJDO010000003">
    <property type="protein sequence ID" value="MCX2935989.1"/>
    <property type="molecule type" value="Genomic_DNA"/>
</dbReference>
<dbReference type="PROSITE" id="PS50801">
    <property type="entry name" value="STAS"/>
    <property type="match status" value="1"/>
</dbReference>
<protein>
    <submittedName>
        <fullName evidence="2">STAS domain-containing protein</fullName>
    </submittedName>
</protein>
<dbReference type="SUPFAM" id="SSF52091">
    <property type="entry name" value="SpoIIaa-like"/>
    <property type="match status" value="1"/>
</dbReference>
<reference evidence="2 3" key="1">
    <citation type="submission" date="2022-11" db="EMBL/GenBank/DDBJ databases">
        <title>Mycobacterium sp. nov.</title>
        <authorList>
            <person name="Papic B."/>
            <person name="Spicic S."/>
            <person name="Duvnjak S."/>
        </authorList>
    </citation>
    <scope>NUCLEOTIDE SEQUENCE [LARGE SCALE GENOMIC DNA]</scope>
    <source>
        <strain evidence="2 3">CVI_P4</strain>
    </source>
</reference>
<dbReference type="InterPro" id="IPR002645">
    <property type="entry name" value="STAS_dom"/>
</dbReference>
<comment type="caution">
    <text evidence="2">The sequence shown here is derived from an EMBL/GenBank/DDBJ whole genome shotgun (WGS) entry which is preliminary data.</text>
</comment>
<dbReference type="Gene3D" id="3.30.750.24">
    <property type="entry name" value="STAS domain"/>
    <property type="match status" value="1"/>
</dbReference>
<gene>
    <name evidence="2" type="ORF">ORI27_04715</name>
</gene>
<dbReference type="Pfam" id="PF13466">
    <property type="entry name" value="STAS_2"/>
    <property type="match status" value="1"/>
</dbReference>
<accession>A0ABT3S914</accession>
<dbReference type="RefSeq" id="WP_265995381.1">
    <property type="nucleotide sequence ID" value="NZ_JAPJDN010000003.1"/>
</dbReference>
<evidence type="ECO:0000313" key="3">
    <source>
        <dbReference type="Proteomes" id="UP001300745"/>
    </source>
</evidence>
<organism evidence="2 3">
    <name type="scientific">Mycobacterium pinniadriaticum</name>
    <dbReference type="NCBI Taxonomy" id="2994102"/>
    <lineage>
        <taxon>Bacteria</taxon>
        <taxon>Bacillati</taxon>
        <taxon>Actinomycetota</taxon>
        <taxon>Actinomycetes</taxon>
        <taxon>Mycobacteriales</taxon>
        <taxon>Mycobacteriaceae</taxon>
        <taxon>Mycobacterium</taxon>
    </lineage>
</organism>
<dbReference type="InterPro" id="IPR036513">
    <property type="entry name" value="STAS_dom_sf"/>
</dbReference>
<dbReference type="InterPro" id="IPR058548">
    <property type="entry name" value="MlaB-like_STAS"/>
</dbReference>
<keyword evidence="3" id="KW-1185">Reference proteome</keyword>
<evidence type="ECO:0000259" key="1">
    <source>
        <dbReference type="PROSITE" id="PS50801"/>
    </source>
</evidence>
<name>A0ABT3S914_9MYCO</name>